<accession>A0AAE0UB48</accession>
<organism evidence="8 9">
    <name type="scientific">Sordaria brevicollis</name>
    <dbReference type="NCBI Taxonomy" id="83679"/>
    <lineage>
        <taxon>Eukaryota</taxon>
        <taxon>Fungi</taxon>
        <taxon>Dikarya</taxon>
        <taxon>Ascomycota</taxon>
        <taxon>Pezizomycotina</taxon>
        <taxon>Sordariomycetes</taxon>
        <taxon>Sordariomycetidae</taxon>
        <taxon>Sordariales</taxon>
        <taxon>Sordariaceae</taxon>
        <taxon>Sordaria</taxon>
    </lineage>
</organism>
<comment type="similarity">
    <text evidence="2">Belongs to the mitochondrion-specific ribosomal protein mS33 family.</text>
</comment>
<dbReference type="Pfam" id="PF08293">
    <property type="entry name" value="MRP-S33"/>
    <property type="match status" value="1"/>
</dbReference>
<keyword evidence="4" id="KW-0496">Mitochondrion</keyword>
<keyword evidence="3" id="KW-0689">Ribosomal protein</keyword>
<evidence type="ECO:0000256" key="1">
    <source>
        <dbReference type="ARBA" id="ARBA00004173"/>
    </source>
</evidence>
<evidence type="ECO:0000256" key="6">
    <source>
        <dbReference type="ARBA" id="ARBA00035132"/>
    </source>
</evidence>
<evidence type="ECO:0000256" key="4">
    <source>
        <dbReference type="ARBA" id="ARBA00023128"/>
    </source>
</evidence>
<name>A0AAE0UB48_SORBR</name>
<evidence type="ECO:0000313" key="8">
    <source>
        <dbReference type="EMBL" id="KAK3397270.1"/>
    </source>
</evidence>
<dbReference type="GO" id="GO:0005739">
    <property type="term" value="C:mitochondrion"/>
    <property type="evidence" value="ECO:0007669"/>
    <property type="project" value="UniProtKB-SubCell"/>
</dbReference>
<sequence length="130" mass="14691">MSVPRARLLQLVKVRQKSQQKKQPLGSTSQLTGRTQARCELFSTTFNPEGIRTGNKILRQRLKGPSLVAYYPRKNVGIRELQKEFAPLGLEVDDEVDEDRLEHLAALRARDKGAPKKKRTAPAATDKKKK</sequence>
<comment type="subcellular location">
    <subcellularLocation>
        <location evidence="1">Mitochondrion</location>
    </subcellularLocation>
</comment>
<reference evidence="8" key="1">
    <citation type="journal article" date="2023" name="Mol. Phylogenet. Evol.">
        <title>Genome-scale phylogeny and comparative genomics of the fungal order Sordariales.</title>
        <authorList>
            <person name="Hensen N."/>
            <person name="Bonometti L."/>
            <person name="Westerberg I."/>
            <person name="Brannstrom I.O."/>
            <person name="Guillou S."/>
            <person name="Cros-Aarteil S."/>
            <person name="Calhoun S."/>
            <person name="Haridas S."/>
            <person name="Kuo A."/>
            <person name="Mondo S."/>
            <person name="Pangilinan J."/>
            <person name="Riley R."/>
            <person name="LaButti K."/>
            <person name="Andreopoulos B."/>
            <person name="Lipzen A."/>
            <person name="Chen C."/>
            <person name="Yan M."/>
            <person name="Daum C."/>
            <person name="Ng V."/>
            <person name="Clum A."/>
            <person name="Steindorff A."/>
            <person name="Ohm R.A."/>
            <person name="Martin F."/>
            <person name="Silar P."/>
            <person name="Natvig D.O."/>
            <person name="Lalanne C."/>
            <person name="Gautier V."/>
            <person name="Ament-Velasquez S.L."/>
            <person name="Kruys A."/>
            <person name="Hutchinson M.I."/>
            <person name="Powell A.J."/>
            <person name="Barry K."/>
            <person name="Miller A.N."/>
            <person name="Grigoriev I.V."/>
            <person name="Debuchy R."/>
            <person name="Gladieux P."/>
            <person name="Hiltunen Thoren M."/>
            <person name="Johannesson H."/>
        </authorList>
    </citation>
    <scope>NUCLEOTIDE SEQUENCE</scope>
    <source>
        <strain evidence="8">FGSC 1904</strain>
    </source>
</reference>
<evidence type="ECO:0000256" key="3">
    <source>
        <dbReference type="ARBA" id="ARBA00022980"/>
    </source>
</evidence>
<dbReference type="GO" id="GO:0005840">
    <property type="term" value="C:ribosome"/>
    <property type="evidence" value="ECO:0007669"/>
    <property type="project" value="UniProtKB-KW"/>
</dbReference>
<evidence type="ECO:0000313" key="9">
    <source>
        <dbReference type="Proteomes" id="UP001281003"/>
    </source>
</evidence>
<dbReference type="GO" id="GO:1990904">
    <property type="term" value="C:ribonucleoprotein complex"/>
    <property type="evidence" value="ECO:0007669"/>
    <property type="project" value="UniProtKB-KW"/>
</dbReference>
<gene>
    <name evidence="8" type="ORF">B0T20DRAFT_253427</name>
</gene>
<evidence type="ECO:0000256" key="5">
    <source>
        <dbReference type="ARBA" id="ARBA00023274"/>
    </source>
</evidence>
<feature type="region of interest" description="Disordered" evidence="7">
    <location>
        <begin position="107"/>
        <end position="130"/>
    </location>
</feature>
<evidence type="ECO:0000256" key="2">
    <source>
        <dbReference type="ARBA" id="ARBA00008970"/>
    </source>
</evidence>
<protein>
    <recommendedName>
        <fullName evidence="6">Small ribosomal subunit protein mS33</fullName>
    </recommendedName>
</protein>
<proteinExistence type="inferred from homology"/>
<dbReference type="Proteomes" id="UP001281003">
    <property type="component" value="Unassembled WGS sequence"/>
</dbReference>
<dbReference type="AlphaFoldDB" id="A0AAE0UB48"/>
<keyword evidence="5" id="KW-0687">Ribonucleoprotein</keyword>
<dbReference type="PANTHER" id="PTHR13362:SF2">
    <property type="entry name" value="SMALL RIBOSOMAL SUBUNIT PROTEIN MS33"/>
    <property type="match status" value="1"/>
</dbReference>
<dbReference type="PANTHER" id="PTHR13362">
    <property type="entry name" value="MITOCHONDRIAL RIBOSOMAL PROTEIN S33"/>
    <property type="match status" value="1"/>
</dbReference>
<evidence type="ECO:0000256" key="7">
    <source>
        <dbReference type="SAM" id="MobiDB-lite"/>
    </source>
</evidence>
<dbReference type="InterPro" id="IPR013219">
    <property type="entry name" value="Ribosomal_mS33"/>
</dbReference>
<reference evidence="8" key="2">
    <citation type="submission" date="2023-07" db="EMBL/GenBank/DDBJ databases">
        <authorList>
            <consortium name="Lawrence Berkeley National Laboratory"/>
            <person name="Haridas S."/>
            <person name="Hensen N."/>
            <person name="Bonometti L."/>
            <person name="Westerberg I."/>
            <person name="Brannstrom I.O."/>
            <person name="Guillou S."/>
            <person name="Cros-Aarteil S."/>
            <person name="Calhoun S."/>
            <person name="Kuo A."/>
            <person name="Mondo S."/>
            <person name="Pangilinan J."/>
            <person name="Riley R."/>
            <person name="LaButti K."/>
            <person name="Andreopoulos B."/>
            <person name="Lipzen A."/>
            <person name="Chen C."/>
            <person name="Yanf M."/>
            <person name="Daum C."/>
            <person name="Ng V."/>
            <person name="Clum A."/>
            <person name="Steindorff A."/>
            <person name="Ohm R."/>
            <person name="Martin F."/>
            <person name="Silar P."/>
            <person name="Natvig D."/>
            <person name="Lalanne C."/>
            <person name="Gautier V."/>
            <person name="Ament-velasquez S.L."/>
            <person name="Kruys A."/>
            <person name="Hutchinson M.I."/>
            <person name="Powell A.J."/>
            <person name="Barry K."/>
            <person name="Miller A.N."/>
            <person name="Grigoriev I.V."/>
            <person name="Debuchy R."/>
            <person name="Gladieux P."/>
            <person name="Thoren M.H."/>
            <person name="Johannesson H."/>
        </authorList>
    </citation>
    <scope>NUCLEOTIDE SEQUENCE</scope>
    <source>
        <strain evidence="8">FGSC 1904</strain>
    </source>
</reference>
<keyword evidence="9" id="KW-1185">Reference proteome</keyword>
<dbReference type="EMBL" id="JAUTDP010000008">
    <property type="protein sequence ID" value="KAK3397270.1"/>
    <property type="molecule type" value="Genomic_DNA"/>
</dbReference>
<comment type="caution">
    <text evidence="8">The sequence shown here is derived from an EMBL/GenBank/DDBJ whole genome shotgun (WGS) entry which is preliminary data.</text>
</comment>